<dbReference type="Proteomes" id="UP000039324">
    <property type="component" value="Unassembled WGS sequence"/>
</dbReference>
<dbReference type="SUPFAM" id="SSF54001">
    <property type="entry name" value="Cysteine proteinases"/>
    <property type="match status" value="1"/>
</dbReference>
<keyword evidence="5" id="KW-1185">Reference proteome</keyword>
<dbReference type="OMA" id="YSCDSAT"/>
<gene>
    <name evidence="3" type="ORF">PBRA_002057</name>
    <name evidence="4" type="ORF">PLBR_LOCUS479</name>
</gene>
<dbReference type="OrthoDB" id="299748at2759"/>
<dbReference type="InterPro" id="IPR051705">
    <property type="entry name" value="Gsp_Synthetase/Amidase"/>
</dbReference>
<dbReference type="Pfam" id="PF05257">
    <property type="entry name" value="CHAP"/>
    <property type="match status" value="1"/>
</dbReference>
<dbReference type="PANTHER" id="PTHR30094">
    <property type="entry name" value="BIFUNCTIONAL GLUTATHIONYLSPERMIDINE SYNTHETASE/AMIDASE-RELATED"/>
    <property type="match status" value="1"/>
</dbReference>
<dbReference type="EMBL" id="OVEO01000001">
    <property type="protein sequence ID" value="SPQ93264.1"/>
    <property type="molecule type" value="Genomic_DNA"/>
</dbReference>
<dbReference type="PANTHER" id="PTHR30094:SF0">
    <property type="entry name" value="BIFUNCTIONAL GLUTATHIONYLSPERMIDINE SYNTHETASE_AMIDASE-RELATED"/>
    <property type="match status" value="1"/>
</dbReference>
<evidence type="ECO:0000259" key="2">
    <source>
        <dbReference type="PROSITE" id="PS50911"/>
    </source>
</evidence>
<reference evidence="4 6" key="2">
    <citation type="submission" date="2018-03" db="EMBL/GenBank/DDBJ databases">
        <authorList>
            <person name="Fogelqvist J."/>
        </authorList>
    </citation>
    <scope>NUCLEOTIDE SEQUENCE [LARGE SCALE GENOMIC DNA]</scope>
</reference>
<dbReference type="PROSITE" id="PS50911">
    <property type="entry name" value="CHAP"/>
    <property type="match status" value="1"/>
</dbReference>
<dbReference type="AlphaFoldDB" id="A0A0G4J2B9"/>
<evidence type="ECO:0000256" key="1">
    <source>
        <dbReference type="SAM" id="SignalP"/>
    </source>
</evidence>
<evidence type="ECO:0000313" key="3">
    <source>
        <dbReference type="EMBL" id="CEP01451.1"/>
    </source>
</evidence>
<keyword evidence="1" id="KW-0732">Signal</keyword>
<geneLocation type="mitochondrion" evidence="4"/>
<dbReference type="Proteomes" id="UP000290189">
    <property type="component" value="Unassembled WGS sequence"/>
</dbReference>
<dbReference type="GO" id="GO:0016874">
    <property type="term" value="F:ligase activity"/>
    <property type="evidence" value="ECO:0007669"/>
    <property type="project" value="TreeGrafter"/>
</dbReference>
<protein>
    <recommendedName>
        <fullName evidence="2">Peptidase C51 domain-containing protein</fullName>
    </recommendedName>
</protein>
<evidence type="ECO:0000313" key="4">
    <source>
        <dbReference type="EMBL" id="SPQ93264.1"/>
    </source>
</evidence>
<name>A0A0G4J2B9_PLABS</name>
<accession>A0A0G4J2B9</accession>
<dbReference type="Gene3D" id="3.90.1720.10">
    <property type="entry name" value="endopeptidase domain like (from Nostoc punctiforme)"/>
    <property type="match status" value="1"/>
</dbReference>
<dbReference type="EMBL" id="CDSF01000112">
    <property type="protein sequence ID" value="CEP01451.1"/>
    <property type="molecule type" value="Genomic_DNA"/>
</dbReference>
<organism evidence="3 5">
    <name type="scientific">Plasmodiophora brassicae</name>
    <name type="common">Clubroot disease agent</name>
    <dbReference type="NCBI Taxonomy" id="37360"/>
    <lineage>
        <taxon>Eukaryota</taxon>
        <taxon>Sar</taxon>
        <taxon>Rhizaria</taxon>
        <taxon>Endomyxa</taxon>
        <taxon>Phytomyxea</taxon>
        <taxon>Plasmodiophorida</taxon>
        <taxon>Plasmodiophoridae</taxon>
        <taxon>Plasmodiophora</taxon>
    </lineage>
</organism>
<feature type="signal peptide" evidence="1">
    <location>
        <begin position="1"/>
        <end position="18"/>
    </location>
</feature>
<feature type="domain" description="Peptidase C51" evidence="2">
    <location>
        <begin position="45"/>
        <end position="189"/>
    </location>
</feature>
<evidence type="ECO:0000313" key="6">
    <source>
        <dbReference type="Proteomes" id="UP000290189"/>
    </source>
</evidence>
<sequence>MFAVAVLRVAVATVVLQGQRSLSSSAAPFGTILGETWGGVQVYSCDSATANSTWMQNYVNGVFTGIKWQCVELARRYLLLNHGVVFDSIPMAYDIYDLKDVVRVGDQYREPLVAYANGSTTVPERGTLLVWAAGGYYAKTGHVAVVVDVHDGYLDIVEQNVEDTIWPPGRAYSRRLRTSRDERTGSFIVHDTFADVALLGWMMVDGSSKPIVAEL</sequence>
<evidence type="ECO:0000313" key="5">
    <source>
        <dbReference type="Proteomes" id="UP000039324"/>
    </source>
</evidence>
<keyword evidence="4" id="KW-0496">Mitochondrion</keyword>
<feature type="chain" id="PRO_5033717443" description="Peptidase C51 domain-containing protein" evidence="1">
    <location>
        <begin position="19"/>
        <end position="215"/>
    </location>
</feature>
<dbReference type="InterPro" id="IPR007921">
    <property type="entry name" value="CHAP_dom"/>
</dbReference>
<proteinExistence type="predicted"/>
<reference evidence="3 5" key="1">
    <citation type="submission" date="2015-02" db="EMBL/GenBank/DDBJ databases">
        <authorList>
            <person name="Chooi Y.-H."/>
        </authorList>
    </citation>
    <scope>NUCLEOTIDE SEQUENCE [LARGE SCALE GENOMIC DNA]</scope>
    <source>
        <strain evidence="3">E3</strain>
    </source>
</reference>
<dbReference type="InterPro" id="IPR038765">
    <property type="entry name" value="Papain-like_cys_pep_sf"/>
</dbReference>